<dbReference type="Proteomes" id="UP001231518">
    <property type="component" value="Chromosome 1"/>
</dbReference>
<proteinExistence type="predicted"/>
<comment type="caution">
    <text evidence="1">The sequence shown here is derived from an EMBL/GenBank/DDBJ whole genome shotgun (WGS) entry which is preliminary data.</text>
</comment>
<gene>
    <name evidence="1" type="ORF">PYW07_000280</name>
</gene>
<reference evidence="1" key="1">
    <citation type="submission" date="2023-03" db="EMBL/GenBank/DDBJ databases">
        <title>Chromosome-level genomes of two armyworms, Mythimna separata and Mythimna loreyi, provide insights into the biosynthesis and reception of sex pheromones.</title>
        <authorList>
            <person name="Zhao H."/>
        </authorList>
    </citation>
    <scope>NUCLEOTIDE SEQUENCE</scope>
    <source>
        <strain evidence="1">BeijingLab</strain>
        <tissue evidence="1">Pupa</tissue>
    </source>
</reference>
<dbReference type="AlphaFoldDB" id="A0AAD7Z3H5"/>
<name>A0AAD7Z3H5_MYTSE</name>
<protein>
    <submittedName>
        <fullName evidence="1">Uncharacterized protein</fullName>
    </submittedName>
</protein>
<evidence type="ECO:0000313" key="2">
    <source>
        <dbReference type="Proteomes" id="UP001231518"/>
    </source>
</evidence>
<dbReference type="PANTHER" id="PTHR46114:SF2">
    <property type="entry name" value="CULLIN N-TERMINAL DOMAIN-CONTAINING PROTEIN"/>
    <property type="match status" value="1"/>
</dbReference>
<evidence type="ECO:0000313" key="1">
    <source>
        <dbReference type="EMBL" id="KAJ8737009.1"/>
    </source>
</evidence>
<sequence length="127" mass="14669">MTVLIQNVLKTDIAVTHAILSTDNNAPVWGSLYWTATNKMGCNMSLKLHFLHSHLDFFPENMGSVSDEHGERFHQDVVAFEKRFQGRWEPAMLADYCWSLIRETPATEYKRKASHSKKTTPFQLKLQ</sequence>
<dbReference type="EMBL" id="JARGEI010000001">
    <property type="protein sequence ID" value="KAJ8737009.1"/>
    <property type="molecule type" value="Genomic_DNA"/>
</dbReference>
<keyword evidence="2" id="KW-1185">Reference proteome</keyword>
<accession>A0AAD7Z3H5</accession>
<dbReference type="PANTHER" id="PTHR46114">
    <property type="entry name" value="APPLE DOMAIN-CONTAINING PROTEIN"/>
    <property type="match status" value="1"/>
</dbReference>
<organism evidence="1 2">
    <name type="scientific">Mythimna separata</name>
    <name type="common">Oriental armyworm</name>
    <name type="synonym">Pseudaletia separata</name>
    <dbReference type="NCBI Taxonomy" id="271217"/>
    <lineage>
        <taxon>Eukaryota</taxon>
        <taxon>Metazoa</taxon>
        <taxon>Ecdysozoa</taxon>
        <taxon>Arthropoda</taxon>
        <taxon>Hexapoda</taxon>
        <taxon>Insecta</taxon>
        <taxon>Pterygota</taxon>
        <taxon>Neoptera</taxon>
        <taxon>Endopterygota</taxon>
        <taxon>Lepidoptera</taxon>
        <taxon>Glossata</taxon>
        <taxon>Ditrysia</taxon>
        <taxon>Noctuoidea</taxon>
        <taxon>Noctuidae</taxon>
        <taxon>Noctuinae</taxon>
        <taxon>Hadenini</taxon>
        <taxon>Mythimna</taxon>
    </lineage>
</organism>